<proteinExistence type="inferred from homology"/>
<gene>
    <name evidence="2" type="ORF">DXB99_01805</name>
</gene>
<dbReference type="SUPFAM" id="SSF56784">
    <property type="entry name" value="HAD-like"/>
    <property type="match status" value="1"/>
</dbReference>
<dbReference type="Gene3D" id="3.40.50.1000">
    <property type="entry name" value="HAD superfamily/HAD-like"/>
    <property type="match status" value="1"/>
</dbReference>
<evidence type="ECO:0008006" key="4">
    <source>
        <dbReference type="Google" id="ProtNLM"/>
    </source>
</evidence>
<evidence type="ECO:0000313" key="2">
    <source>
        <dbReference type="EMBL" id="RGM75292.1"/>
    </source>
</evidence>
<organism evidence="2 3">
    <name type="scientific">Agathobacter rectalis</name>
    <dbReference type="NCBI Taxonomy" id="39491"/>
    <lineage>
        <taxon>Bacteria</taxon>
        <taxon>Bacillati</taxon>
        <taxon>Bacillota</taxon>
        <taxon>Clostridia</taxon>
        <taxon>Lachnospirales</taxon>
        <taxon>Lachnospiraceae</taxon>
        <taxon>Agathobacter</taxon>
    </lineage>
</organism>
<reference evidence="2 3" key="1">
    <citation type="submission" date="2018-08" db="EMBL/GenBank/DDBJ databases">
        <title>A genome reference for cultivated species of the human gut microbiota.</title>
        <authorList>
            <person name="Zou Y."/>
            <person name="Xue W."/>
            <person name="Luo G."/>
        </authorList>
    </citation>
    <scope>NUCLEOTIDE SEQUENCE [LARGE SCALE GENOMIC DNA]</scope>
    <source>
        <strain evidence="2 3">OM07-13</strain>
    </source>
</reference>
<evidence type="ECO:0000313" key="3">
    <source>
        <dbReference type="Proteomes" id="UP000260758"/>
    </source>
</evidence>
<dbReference type="AlphaFoldDB" id="A0A3E4YL74"/>
<dbReference type="Proteomes" id="UP000260758">
    <property type="component" value="Unassembled WGS sequence"/>
</dbReference>
<dbReference type="Pfam" id="PF06941">
    <property type="entry name" value="NT5C"/>
    <property type="match status" value="1"/>
</dbReference>
<dbReference type="InterPro" id="IPR010708">
    <property type="entry name" value="5'(3')-deoxyribonucleotidase"/>
</dbReference>
<evidence type="ECO:0000256" key="1">
    <source>
        <dbReference type="ARBA" id="ARBA00009589"/>
    </source>
</evidence>
<dbReference type="InterPro" id="IPR023214">
    <property type="entry name" value="HAD_sf"/>
</dbReference>
<dbReference type="InterPro" id="IPR036412">
    <property type="entry name" value="HAD-like_sf"/>
</dbReference>
<dbReference type="GO" id="GO:0008253">
    <property type="term" value="F:5'-nucleotidase activity"/>
    <property type="evidence" value="ECO:0007669"/>
    <property type="project" value="InterPro"/>
</dbReference>
<sequence length="230" mass="27233">MKTRYFFDMDGTLTEWREINLKFNKSEEVENIKNIQKRLYDILKSPGYYKTLKPQQEVLDLANKLIDEGKEVFILSCFIPNSPCLEEKKEWLHKYMPKLSVDNQIFIPDGYGDEKHEYIPFVYKAINDIEDIVNKGEVLYFNECDLISYKSILHNFEKVDTNDILIDDHTPNCVAWEKYENSTAIKLFNDINGKKGNWKGNTLFFDDKNLYDDLINIVEDLDKEDIELEK</sequence>
<dbReference type="RefSeq" id="WP_117718050.1">
    <property type="nucleotide sequence ID" value="NZ_QSTP01000001.1"/>
</dbReference>
<accession>A0A3E4YL74</accession>
<comment type="caution">
    <text evidence="2">The sequence shown here is derived from an EMBL/GenBank/DDBJ whole genome shotgun (WGS) entry which is preliminary data.</text>
</comment>
<name>A0A3E4YL74_9FIRM</name>
<dbReference type="EMBL" id="QSTP01000001">
    <property type="protein sequence ID" value="RGM75292.1"/>
    <property type="molecule type" value="Genomic_DNA"/>
</dbReference>
<dbReference type="GO" id="GO:0009264">
    <property type="term" value="P:deoxyribonucleotide catabolic process"/>
    <property type="evidence" value="ECO:0007669"/>
    <property type="project" value="InterPro"/>
</dbReference>
<protein>
    <recommendedName>
        <fullName evidence="4">HAD family hydrolase</fullName>
    </recommendedName>
</protein>
<comment type="similarity">
    <text evidence="1">Belongs to the 5'(3')-deoxyribonucleotidase family.</text>
</comment>